<keyword evidence="2" id="KW-0496">Mitochondrion</keyword>
<gene>
    <name evidence="2" type="ORF">ZIOFF_074413</name>
</gene>
<dbReference type="AlphaFoldDB" id="A0A8J5ELK1"/>
<accession>A0A8J5ELK1</accession>
<protein>
    <submittedName>
        <fullName evidence="2">Uncharacterized protein</fullName>
    </submittedName>
</protein>
<evidence type="ECO:0000256" key="1">
    <source>
        <dbReference type="SAM" id="MobiDB-lite"/>
    </source>
</evidence>
<evidence type="ECO:0000313" key="2">
    <source>
        <dbReference type="EMBL" id="KAG6467683.1"/>
    </source>
</evidence>
<comment type="caution">
    <text evidence="2">The sequence shown here is derived from an EMBL/GenBank/DDBJ whole genome shotgun (WGS) entry which is preliminary data.</text>
</comment>
<organism evidence="2 3">
    <name type="scientific">Zingiber officinale</name>
    <name type="common">Ginger</name>
    <name type="synonym">Amomum zingiber</name>
    <dbReference type="NCBI Taxonomy" id="94328"/>
    <lineage>
        <taxon>Eukaryota</taxon>
        <taxon>Viridiplantae</taxon>
        <taxon>Streptophyta</taxon>
        <taxon>Embryophyta</taxon>
        <taxon>Tracheophyta</taxon>
        <taxon>Spermatophyta</taxon>
        <taxon>Magnoliopsida</taxon>
        <taxon>Liliopsida</taxon>
        <taxon>Zingiberales</taxon>
        <taxon>Zingiberaceae</taxon>
        <taxon>Zingiber</taxon>
    </lineage>
</organism>
<sequence>MAQSHSRCKIPDGDQISDVTYSSDSERNDHREWLERLELTSGIGVVDSVALRYKSIWNASYMLNTCKSNVVFGELGRRKRERKSSLALLQKGARYGFDFQPLFAGIGIVDNKVANRCVTRGNLPNSSGQILNQAQKRCLMSLRSIRARTPTGGCSGESWTMGESPIQQYRVSEEGQCRL</sequence>
<proteinExistence type="predicted"/>
<evidence type="ECO:0000313" key="3">
    <source>
        <dbReference type="Proteomes" id="UP000734854"/>
    </source>
</evidence>
<dbReference type="Proteomes" id="UP000734854">
    <property type="component" value="Unassembled WGS sequence"/>
</dbReference>
<keyword evidence="3" id="KW-1185">Reference proteome</keyword>
<reference evidence="2 3" key="1">
    <citation type="submission" date="2020-08" db="EMBL/GenBank/DDBJ databases">
        <title>Plant Genome Project.</title>
        <authorList>
            <person name="Zhang R.-G."/>
        </authorList>
    </citation>
    <scope>NUCLEOTIDE SEQUENCE [LARGE SCALE GENOMIC DNA]</scope>
    <source>
        <tissue evidence="2">Rhizome</tissue>
    </source>
</reference>
<name>A0A8J5ELK1_ZINOF</name>
<geneLocation type="mitochondrion" evidence="2"/>
<feature type="region of interest" description="Disordered" evidence="1">
    <location>
        <begin position="1"/>
        <end position="23"/>
    </location>
</feature>
<dbReference type="EMBL" id="JACMSC010000025">
    <property type="protein sequence ID" value="KAG6467683.1"/>
    <property type="molecule type" value="Genomic_DNA"/>
</dbReference>